<dbReference type="InterPro" id="IPR017961">
    <property type="entry name" value="DNA_pol_Y-fam_little_finger"/>
</dbReference>
<keyword evidence="7 12" id="KW-0227">DNA damage</keyword>
<dbReference type="KEGG" id="otd:J1M35_06845"/>
<dbReference type="GO" id="GO:0005829">
    <property type="term" value="C:cytosol"/>
    <property type="evidence" value="ECO:0007669"/>
    <property type="project" value="TreeGrafter"/>
</dbReference>
<keyword evidence="8 12" id="KW-0460">Magnesium</keyword>
<evidence type="ECO:0000256" key="3">
    <source>
        <dbReference type="ARBA" id="ARBA00022679"/>
    </source>
</evidence>
<dbReference type="Gene3D" id="3.30.1490.100">
    <property type="entry name" value="DNA polymerase, Y-family, little finger domain"/>
    <property type="match status" value="1"/>
</dbReference>
<dbReference type="Pfam" id="PF11799">
    <property type="entry name" value="IMS_C"/>
    <property type="match status" value="1"/>
</dbReference>
<comment type="catalytic activity">
    <reaction evidence="11 12">
        <text>DNA(n) + a 2'-deoxyribonucleoside 5'-triphosphate = DNA(n+1) + diphosphate</text>
        <dbReference type="Rhea" id="RHEA:22508"/>
        <dbReference type="Rhea" id="RHEA-COMP:17339"/>
        <dbReference type="Rhea" id="RHEA-COMP:17340"/>
        <dbReference type="ChEBI" id="CHEBI:33019"/>
        <dbReference type="ChEBI" id="CHEBI:61560"/>
        <dbReference type="ChEBI" id="CHEBI:173112"/>
        <dbReference type="EC" id="2.7.7.7"/>
    </reaction>
</comment>
<dbReference type="GO" id="GO:0003684">
    <property type="term" value="F:damaged DNA binding"/>
    <property type="evidence" value="ECO:0007669"/>
    <property type="project" value="InterPro"/>
</dbReference>
<dbReference type="NCBIfam" id="NF002677">
    <property type="entry name" value="PRK02406.1"/>
    <property type="match status" value="1"/>
</dbReference>
<keyword evidence="10 12" id="KW-0234">DNA repair</keyword>
<dbReference type="InterPro" id="IPR050116">
    <property type="entry name" value="DNA_polymerase-Y"/>
</dbReference>
<dbReference type="Pfam" id="PF11798">
    <property type="entry name" value="IMS_HHH"/>
    <property type="match status" value="1"/>
</dbReference>
<evidence type="ECO:0000256" key="12">
    <source>
        <dbReference type="HAMAP-Rule" id="MF_01113"/>
    </source>
</evidence>
<dbReference type="SUPFAM" id="SSF100879">
    <property type="entry name" value="Lesion bypass DNA polymerase (Y-family), little finger domain"/>
    <property type="match status" value="1"/>
</dbReference>
<dbReference type="Pfam" id="PF00817">
    <property type="entry name" value="IMS"/>
    <property type="match status" value="1"/>
</dbReference>
<dbReference type="CDD" id="cd03586">
    <property type="entry name" value="PolY_Pol_IV_kappa"/>
    <property type="match status" value="1"/>
</dbReference>
<evidence type="ECO:0000256" key="11">
    <source>
        <dbReference type="ARBA" id="ARBA00049244"/>
    </source>
</evidence>
<dbReference type="InterPro" id="IPR022880">
    <property type="entry name" value="DNApol_IV"/>
</dbReference>
<gene>
    <name evidence="12 14" type="primary">dinB</name>
    <name evidence="14" type="ORF">J1M35_06845</name>
</gene>
<feature type="site" description="Substrate discrimination" evidence="12">
    <location>
        <position position="40"/>
    </location>
</feature>
<dbReference type="PROSITE" id="PS50173">
    <property type="entry name" value="UMUC"/>
    <property type="match status" value="1"/>
</dbReference>
<keyword evidence="15" id="KW-1185">Reference proteome</keyword>
<dbReference type="FunFam" id="3.30.1490.100:FF:000004">
    <property type="entry name" value="DNA polymerase IV"/>
    <property type="match status" value="1"/>
</dbReference>
<reference evidence="14" key="1">
    <citation type="submission" date="2021-03" db="EMBL/GenBank/DDBJ databases">
        <title>Ottowia sp. 27C isolated from the cloaca of a Giant Asian pond turtle (Heosemys grandis).</title>
        <authorList>
            <person name="Spergser J."/>
            <person name="Busse H.-J."/>
        </authorList>
    </citation>
    <scope>NUCLEOTIDE SEQUENCE</scope>
    <source>
        <strain evidence="14">27C</strain>
    </source>
</reference>
<proteinExistence type="inferred from homology"/>
<keyword evidence="12" id="KW-0963">Cytoplasm</keyword>
<dbReference type="HAMAP" id="MF_01113">
    <property type="entry name" value="DNApol_IV"/>
    <property type="match status" value="1"/>
</dbReference>
<evidence type="ECO:0000259" key="13">
    <source>
        <dbReference type="PROSITE" id="PS50173"/>
    </source>
</evidence>
<keyword evidence="2 12" id="KW-0515">Mutator protein</keyword>
<evidence type="ECO:0000256" key="9">
    <source>
        <dbReference type="ARBA" id="ARBA00022932"/>
    </source>
</evidence>
<keyword evidence="6 12" id="KW-0479">Metal-binding</keyword>
<evidence type="ECO:0000256" key="1">
    <source>
        <dbReference type="ARBA" id="ARBA00010945"/>
    </source>
</evidence>
<sequence>MRGDGAASHHALISGGAALSFAGVASPLRRIAHLDMDAFYASVEWLRYPQLKGLPMVIGGGRRKEDDLIGRLNTGRPERTWTSADLADIPVDFFPLLRDYTGRGVITTATYAARPFGIGSAMGLMKAAKLCPQAILLPVDFDEYRRYSRAFKQVIQGIAPVMEDRGVDEVYIDFTDVPGGQREGGRVLARLIQKSIADATGLTCSIGVAPNKLLAKMASEFNKPNGISVVFEHDIERLVWPLPCRKVNGIGPKADAKLRGHGIHTIGELAARERAWLVEHFGKSYGAWLHDAAWGRDERPVVTENEPVSMSRETTFERDLHAVRDRLELGRIFTRLCEQVAADLQRKGYVGKTIGIKLRFDDFKIATRDQTVAEPTADARRIRQLAGQCLKRVDLSRRLRLLGVRVGSLIKTDALRAANDARSNADLPLFQQARGATEN</sequence>
<dbReference type="GO" id="GO:0006281">
    <property type="term" value="P:DNA repair"/>
    <property type="evidence" value="ECO:0007669"/>
    <property type="project" value="UniProtKB-UniRule"/>
</dbReference>
<evidence type="ECO:0000313" key="15">
    <source>
        <dbReference type="Proteomes" id="UP000663903"/>
    </source>
</evidence>
<dbReference type="AlphaFoldDB" id="A0A975CN74"/>
<dbReference type="PANTHER" id="PTHR11076">
    <property type="entry name" value="DNA REPAIR POLYMERASE UMUC / TRANSFERASE FAMILY MEMBER"/>
    <property type="match status" value="1"/>
</dbReference>
<dbReference type="GO" id="GO:0003887">
    <property type="term" value="F:DNA-directed DNA polymerase activity"/>
    <property type="evidence" value="ECO:0007669"/>
    <property type="project" value="UniProtKB-UniRule"/>
</dbReference>
<comment type="subcellular location">
    <subcellularLocation>
        <location evidence="12">Cytoplasm</location>
    </subcellularLocation>
</comment>
<dbReference type="SUPFAM" id="SSF56672">
    <property type="entry name" value="DNA/RNA polymerases"/>
    <property type="match status" value="1"/>
</dbReference>
<dbReference type="Gene3D" id="3.40.1170.60">
    <property type="match status" value="1"/>
</dbReference>
<comment type="subunit">
    <text evidence="12">Monomer.</text>
</comment>
<keyword evidence="5 12" id="KW-0235">DNA replication</keyword>
<keyword evidence="4 12" id="KW-0548">Nucleotidyltransferase</keyword>
<name>A0A975CN74_9BURK</name>
<dbReference type="EMBL" id="CP071796">
    <property type="protein sequence ID" value="QTD46588.1"/>
    <property type="molecule type" value="Genomic_DNA"/>
</dbReference>
<feature type="binding site" evidence="12">
    <location>
        <position position="35"/>
    </location>
    <ligand>
        <name>Mg(2+)</name>
        <dbReference type="ChEBI" id="CHEBI:18420"/>
    </ligand>
</feature>
<evidence type="ECO:0000256" key="10">
    <source>
        <dbReference type="ARBA" id="ARBA00023204"/>
    </source>
</evidence>
<evidence type="ECO:0000256" key="8">
    <source>
        <dbReference type="ARBA" id="ARBA00022842"/>
    </source>
</evidence>
<evidence type="ECO:0000256" key="7">
    <source>
        <dbReference type="ARBA" id="ARBA00022763"/>
    </source>
</evidence>
<dbReference type="InterPro" id="IPR036775">
    <property type="entry name" value="DNA_pol_Y-fam_lit_finger_sf"/>
</dbReference>
<keyword evidence="9 12" id="KW-0239">DNA-directed DNA polymerase</keyword>
<evidence type="ECO:0000256" key="6">
    <source>
        <dbReference type="ARBA" id="ARBA00022723"/>
    </source>
</evidence>
<dbReference type="EC" id="2.7.7.7" evidence="12"/>
<dbReference type="InterPro" id="IPR043502">
    <property type="entry name" value="DNA/RNA_pol_sf"/>
</dbReference>
<evidence type="ECO:0000256" key="4">
    <source>
        <dbReference type="ARBA" id="ARBA00022695"/>
    </source>
</evidence>
<dbReference type="InterPro" id="IPR001126">
    <property type="entry name" value="UmuC"/>
</dbReference>
<accession>A0A975CN74</accession>
<feature type="binding site" evidence="12">
    <location>
        <position position="168"/>
    </location>
    <ligand>
        <name>Mg(2+)</name>
        <dbReference type="ChEBI" id="CHEBI:18420"/>
    </ligand>
</feature>
<feature type="domain" description="UmuC" evidence="13">
    <location>
        <begin position="31"/>
        <end position="251"/>
    </location>
</feature>
<dbReference type="GO" id="GO:0009432">
    <property type="term" value="P:SOS response"/>
    <property type="evidence" value="ECO:0007669"/>
    <property type="project" value="TreeGrafter"/>
</dbReference>
<dbReference type="GO" id="GO:0006261">
    <property type="term" value="P:DNA-templated DNA replication"/>
    <property type="evidence" value="ECO:0007669"/>
    <property type="project" value="UniProtKB-UniRule"/>
</dbReference>
<dbReference type="Proteomes" id="UP000663903">
    <property type="component" value="Chromosome"/>
</dbReference>
<keyword evidence="12" id="KW-0238">DNA-binding</keyword>
<evidence type="ECO:0000256" key="5">
    <source>
        <dbReference type="ARBA" id="ARBA00022705"/>
    </source>
</evidence>
<dbReference type="GO" id="GO:0042276">
    <property type="term" value="P:error-prone translesion synthesis"/>
    <property type="evidence" value="ECO:0007669"/>
    <property type="project" value="TreeGrafter"/>
</dbReference>
<dbReference type="InterPro" id="IPR043128">
    <property type="entry name" value="Rev_trsase/Diguanyl_cyclase"/>
</dbReference>
<organism evidence="14 15">
    <name type="scientific">Ottowia testudinis</name>
    <dbReference type="NCBI Taxonomy" id="2816950"/>
    <lineage>
        <taxon>Bacteria</taxon>
        <taxon>Pseudomonadati</taxon>
        <taxon>Pseudomonadota</taxon>
        <taxon>Betaproteobacteria</taxon>
        <taxon>Burkholderiales</taxon>
        <taxon>Comamonadaceae</taxon>
        <taxon>Ottowia</taxon>
    </lineage>
</organism>
<dbReference type="PANTHER" id="PTHR11076:SF33">
    <property type="entry name" value="DNA POLYMERASE KAPPA"/>
    <property type="match status" value="1"/>
</dbReference>
<protein>
    <recommendedName>
        <fullName evidence="12">DNA polymerase IV</fullName>
        <shortName evidence="12">Pol IV</shortName>
        <ecNumber evidence="12">2.7.7.7</ecNumber>
    </recommendedName>
</protein>
<comment type="similarity">
    <text evidence="1 12">Belongs to the DNA polymerase type-Y family.</text>
</comment>
<dbReference type="GO" id="GO:0000287">
    <property type="term" value="F:magnesium ion binding"/>
    <property type="evidence" value="ECO:0007669"/>
    <property type="project" value="UniProtKB-UniRule"/>
</dbReference>
<keyword evidence="3 12" id="KW-0808">Transferase</keyword>
<comment type="function">
    <text evidence="12">Poorly processive, error-prone DNA polymerase involved in untargeted mutagenesis. Copies undamaged DNA at stalled replication forks, which arise in vivo from mismatched or misaligned primer ends. These misaligned primers can be extended by PolIV. Exhibits no 3'-5' exonuclease (proofreading) activity. May be involved in translesional synthesis, in conjunction with the beta clamp from PolIII.</text>
</comment>
<evidence type="ECO:0000313" key="14">
    <source>
        <dbReference type="EMBL" id="QTD46588.1"/>
    </source>
</evidence>
<comment type="cofactor">
    <cofactor evidence="12">
        <name>Mg(2+)</name>
        <dbReference type="ChEBI" id="CHEBI:18420"/>
    </cofactor>
    <text evidence="12">Binds 2 magnesium ions per subunit.</text>
</comment>
<dbReference type="Gene3D" id="3.30.70.270">
    <property type="match status" value="2"/>
</dbReference>
<dbReference type="Gene3D" id="1.10.150.20">
    <property type="entry name" value="5' to 3' exonuclease, C-terminal subdomain"/>
    <property type="match status" value="1"/>
</dbReference>
<feature type="active site" evidence="12">
    <location>
        <position position="169"/>
    </location>
</feature>
<evidence type="ECO:0000256" key="2">
    <source>
        <dbReference type="ARBA" id="ARBA00022457"/>
    </source>
</evidence>
<dbReference type="InterPro" id="IPR024728">
    <property type="entry name" value="PolY_HhH_motif"/>
</dbReference>